<protein>
    <recommendedName>
        <fullName evidence="3">Restriction endonuclease</fullName>
    </recommendedName>
</protein>
<evidence type="ECO:0000313" key="2">
    <source>
        <dbReference type="Proteomes" id="UP000179183"/>
    </source>
</evidence>
<gene>
    <name evidence="1" type="ORF">A3D34_01780</name>
</gene>
<dbReference type="AlphaFoldDB" id="A0A1G2HXF5"/>
<proteinExistence type="predicted"/>
<accession>A0A1G2HXF5</accession>
<organism evidence="1 2">
    <name type="scientific">Candidatus Staskawiczbacteria bacterium RIFCSPHIGHO2_02_FULL_33_16</name>
    <dbReference type="NCBI Taxonomy" id="1802204"/>
    <lineage>
        <taxon>Bacteria</taxon>
        <taxon>Candidatus Staskawicziibacteriota</taxon>
    </lineage>
</organism>
<comment type="caution">
    <text evidence="1">The sequence shown here is derived from an EMBL/GenBank/DDBJ whole genome shotgun (WGS) entry which is preliminary data.</text>
</comment>
<sequence length="256" mass="30193">MSTKITNEEKEHFKSIEEIECKYLEKFYYFLKYTEDEMIFGFNTKENIREDWIEKYKTGISNFSVGAERIIYSLFNGKGIGQPNSSPVGSDLFFETKDAFVHIDLKTVQTRNMGDFTSSIFVGRNQNSYTGKIVVRGKKARKYEASLPYFYNNAKENQKICLTYFITILYEEENLKILNINIICMPNGSLYPMYGKKVLQAGKNPDKTRFRFSEIPNFELLNNKKRIKVVYFDESNLSSDQKRRMHFFEKIYNSQK</sequence>
<dbReference type="EMBL" id="MHOQ01000012">
    <property type="protein sequence ID" value="OGZ67089.1"/>
    <property type="molecule type" value="Genomic_DNA"/>
</dbReference>
<name>A0A1G2HXF5_9BACT</name>
<evidence type="ECO:0000313" key="1">
    <source>
        <dbReference type="EMBL" id="OGZ67089.1"/>
    </source>
</evidence>
<dbReference type="Proteomes" id="UP000179183">
    <property type="component" value="Unassembled WGS sequence"/>
</dbReference>
<reference evidence="1 2" key="1">
    <citation type="journal article" date="2016" name="Nat. Commun.">
        <title>Thousands of microbial genomes shed light on interconnected biogeochemical processes in an aquifer system.</title>
        <authorList>
            <person name="Anantharaman K."/>
            <person name="Brown C.T."/>
            <person name="Hug L.A."/>
            <person name="Sharon I."/>
            <person name="Castelle C.J."/>
            <person name="Probst A.J."/>
            <person name="Thomas B.C."/>
            <person name="Singh A."/>
            <person name="Wilkins M.J."/>
            <person name="Karaoz U."/>
            <person name="Brodie E.L."/>
            <person name="Williams K.H."/>
            <person name="Hubbard S.S."/>
            <person name="Banfield J.F."/>
        </authorList>
    </citation>
    <scope>NUCLEOTIDE SEQUENCE [LARGE SCALE GENOMIC DNA]</scope>
</reference>
<evidence type="ECO:0008006" key="3">
    <source>
        <dbReference type="Google" id="ProtNLM"/>
    </source>
</evidence>